<evidence type="ECO:0008006" key="6">
    <source>
        <dbReference type="Google" id="ProtNLM"/>
    </source>
</evidence>
<protein>
    <recommendedName>
        <fullName evidence="6">MFS transporter</fullName>
    </recommendedName>
</protein>
<dbReference type="RefSeq" id="WP_129301687.1">
    <property type="nucleotide sequence ID" value="NZ_CP074378.1"/>
</dbReference>
<feature type="transmembrane region" description="Helical" evidence="1">
    <location>
        <begin position="414"/>
        <end position="436"/>
    </location>
</feature>
<reference evidence="2 4" key="1">
    <citation type="submission" date="2017-01" db="EMBL/GenBank/DDBJ databases">
        <title>Lactobacillus chiayiensis sp. nov., a lactic acid bacterium isolated from compost.</title>
        <authorList>
            <person name="Huang C.-H."/>
        </authorList>
    </citation>
    <scope>NUCLEOTIDE SEQUENCE [LARGE SCALE GENOMIC DNA]</scope>
    <source>
        <strain evidence="2">Chh01</strain>
        <strain evidence="4">chh01</strain>
    </source>
</reference>
<feature type="transmembrane region" description="Helical" evidence="1">
    <location>
        <begin position="217"/>
        <end position="237"/>
    </location>
</feature>
<organism evidence="2 4">
    <name type="scientific">Lacticaseibacillus chiayiensis</name>
    <dbReference type="NCBI Taxonomy" id="2100821"/>
    <lineage>
        <taxon>Bacteria</taxon>
        <taxon>Bacillati</taxon>
        <taxon>Bacillota</taxon>
        <taxon>Bacilli</taxon>
        <taxon>Lactobacillales</taxon>
        <taxon>Lactobacillaceae</taxon>
        <taxon>Lacticaseibacillus</taxon>
    </lineage>
</organism>
<name>A0A4Q1U202_9LACO</name>
<keyword evidence="1" id="KW-0472">Membrane</keyword>
<gene>
    <name evidence="2" type="ORF">BVJ53_06375</name>
    <name evidence="3" type="ORF">OFW50_04000</name>
</gene>
<evidence type="ECO:0000313" key="2">
    <source>
        <dbReference type="EMBL" id="RXT25564.1"/>
    </source>
</evidence>
<keyword evidence="1" id="KW-1133">Transmembrane helix</keyword>
<feature type="transmembrane region" description="Helical" evidence="1">
    <location>
        <begin position="186"/>
        <end position="205"/>
    </location>
</feature>
<reference evidence="3" key="2">
    <citation type="submission" date="2022-10" db="EMBL/GenBank/DDBJ databases">
        <title>Comparative genomic analysis and in-vitro probiotic properties of the potential probiotic L. chiayiensis AACE 3.</title>
        <authorList>
            <person name="Kang X."/>
        </authorList>
    </citation>
    <scope>NUCLEOTIDE SEQUENCE</scope>
    <source>
        <strain evidence="3">AACE 3</strain>
    </source>
</reference>
<dbReference type="AlphaFoldDB" id="A0A4Q1U202"/>
<dbReference type="Proteomes" id="UP001164790">
    <property type="component" value="Chromosome"/>
</dbReference>
<feature type="transmembrane region" description="Helical" evidence="1">
    <location>
        <begin position="371"/>
        <end position="393"/>
    </location>
</feature>
<feature type="transmembrane region" description="Helical" evidence="1">
    <location>
        <begin position="249"/>
        <end position="273"/>
    </location>
</feature>
<feature type="transmembrane region" description="Helical" evidence="1">
    <location>
        <begin position="155"/>
        <end position="174"/>
    </location>
</feature>
<accession>A0A4Q1U202</accession>
<proteinExistence type="predicted"/>
<feature type="transmembrane region" description="Helical" evidence="1">
    <location>
        <begin position="132"/>
        <end position="149"/>
    </location>
</feature>
<dbReference type="EMBL" id="MSSM01000013">
    <property type="protein sequence ID" value="RXT25564.1"/>
    <property type="molecule type" value="Genomic_DNA"/>
</dbReference>
<evidence type="ECO:0000256" key="1">
    <source>
        <dbReference type="SAM" id="Phobius"/>
    </source>
</evidence>
<keyword evidence="1" id="KW-0812">Transmembrane</keyword>
<keyword evidence="5" id="KW-1185">Reference proteome</keyword>
<sequence>MVRKILKYQSLLLTIGGFAINLVPFLLFMLLINRHGELITNVLPFALFYSFRRTSLFMFRGNPSQNYSLGWLGLSSALIGYTIGIFGQLSPICWDISAIGAGIGAALFPSVQKESVSGTANTNNQDKVPHSTLMMLIAILILIGIIAFTEKRFPFIGFILMIVYSIFGLLGFHFDPSPKSTNNHINIRYSNVLLSFALFVSVILVRVARSEGIGTPALLGVAILGTILIITTLLLVNTNHTNHTITNDIRVRLMVFGTCADFCAIFSAIYIGVKFGVTTFMWIIVAYLAAFIFASPMVTVLQRRFQHTSSLTIDLIGIFVGLLLTFILPLYFVGIFLIRAFASVLNKNAINDYEHSSIENRDNAFMVSYRLISTAGLGTQFILWLSLIISMHFQQTSFNQILGSFAFHQPTTKFDVPILITHIILVICISGFLYYVHRVNQPAFSGSKH</sequence>
<evidence type="ECO:0000313" key="3">
    <source>
        <dbReference type="EMBL" id="UYN57241.1"/>
    </source>
</evidence>
<feature type="transmembrane region" description="Helical" evidence="1">
    <location>
        <begin position="12"/>
        <end position="32"/>
    </location>
</feature>
<feature type="transmembrane region" description="Helical" evidence="1">
    <location>
        <begin position="313"/>
        <end position="338"/>
    </location>
</feature>
<feature type="transmembrane region" description="Helical" evidence="1">
    <location>
        <begin position="67"/>
        <end position="86"/>
    </location>
</feature>
<dbReference type="EMBL" id="CP107523">
    <property type="protein sequence ID" value="UYN57241.1"/>
    <property type="molecule type" value="Genomic_DNA"/>
</dbReference>
<feature type="transmembrane region" description="Helical" evidence="1">
    <location>
        <begin position="279"/>
        <end position="301"/>
    </location>
</feature>
<dbReference type="Proteomes" id="UP000290475">
    <property type="component" value="Unassembled WGS sequence"/>
</dbReference>
<evidence type="ECO:0000313" key="4">
    <source>
        <dbReference type="Proteomes" id="UP000290475"/>
    </source>
</evidence>
<evidence type="ECO:0000313" key="5">
    <source>
        <dbReference type="Proteomes" id="UP001164790"/>
    </source>
</evidence>